<accession>A0ABU8PH23</accession>
<dbReference type="RefSeq" id="WP_105543387.1">
    <property type="nucleotide sequence ID" value="NZ_JBBGZH010000002.1"/>
</dbReference>
<dbReference type="InterPro" id="IPR021381">
    <property type="entry name" value="DUF3011"/>
</dbReference>
<keyword evidence="2" id="KW-1185">Reference proteome</keyword>
<reference evidence="1 2" key="1">
    <citation type="submission" date="2023-12" db="EMBL/GenBank/DDBJ databases">
        <title>Gut-associated functions are favored during microbiome assembly across C. elegans life.</title>
        <authorList>
            <person name="Zimmermann J."/>
        </authorList>
    </citation>
    <scope>NUCLEOTIDE SEQUENCE [LARGE SCALE GENOMIC DNA]</scope>
    <source>
        <strain evidence="1 2">MYb71</strain>
    </source>
</reference>
<dbReference type="Proteomes" id="UP001375812">
    <property type="component" value="Unassembled WGS sequence"/>
</dbReference>
<dbReference type="EMBL" id="JBBGZH010000002">
    <property type="protein sequence ID" value="MEJ5020890.1"/>
    <property type="molecule type" value="Genomic_DNA"/>
</dbReference>
<proteinExistence type="predicted"/>
<gene>
    <name evidence="1" type="ORF">WH297_14280</name>
</gene>
<name>A0ABU8PH23_9HYPH</name>
<organism evidence="1 2">
    <name type="scientific">Ochrobactrum vermis</name>
    <dbReference type="NCBI Taxonomy" id="1827297"/>
    <lineage>
        <taxon>Bacteria</taxon>
        <taxon>Pseudomonadati</taxon>
        <taxon>Pseudomonadota</taxon>
        <taxon>Alphaproteobacteria</taxon>
        <taxon>Hyphomicrobiales</taxon>
        <taxon>Brucellaceae</taxon>
        <taxon>Brucella/Ochrobactrum group</taxon>
        <taxon>Ochrobactrum</taxon>
    </lineage>
</organism>
<protein>
    <submittedName>
        <fullName evidence="1">DUF3011 domain-containing protein</fullName>
    </submittedName>
</protein>
<sequence length="206" mass="22209">MIRTIVAASVALSGAMFVPEFVGEAQAQNTVECRSRNYQYDECYAGPLSKPQLIHQTSGSPCILNKTWGYNPNSKYLWVAQGCSGVFADVGGYHHGRGDSFDPGARMYDHRGHDVGGVVAGAVLGAIIAGVAEDDKHKHRHTTSNYRDDGGYNGCHGIGCTVDNPDDEIDDRPQYDKNGEPNFDTKGNYIGCHGVGCLVDDPDNPD</sequence>
<evidence type="ECO:0000313" key="2">
    <source>
        <dbReference type="Proteomes" id="UP001375812"/>
    </source>
</evidence>
<evidence type="ECO:0000313" key="1">
    <source>
        <dbReference type="EMBL" id="MEJ5020890.1"/>
    </source>
</evidence>
<dbReference type="Pfam" id="PF11218">
    <property type="entry name" value="DUF3011"/>
    <property type="match status" value="1"/>
</dbReference>
<comment type="caution">
    <text evidence="1">The sequence shown here is derived from an EMBL/GenBank/DDBJ whole genome shotgun (WGS) entry which is preliminary data.</text>
</comment>